<dbReference type="Pfam" id="PF01464">
    <property type="entry name" value="SLT"/>
    <property type="match status" value="1"/>
</dbReference>
<proteinExistence type="predicted"/>
<dbReference type="InterPro" id="IPR018392">
    <property type="entry name" value="LysM"/>
</dbReference>
<dbReference type="SUPFAM" id="SSF53955">
    <property type="entry name" value="Lysozyme-like"/>
    <property type="match status" value="1"/>
</dbReference>
<dbReference type="Pfam" id="PF01476">
    <property type="entry name" value="LysM"/>
    <property type="match status" value="2"/>
</dbReference>
<dbReference type="Gene3D" id="3.10.350.10">
    <property type="entry name" value="LysM domain"/>
    <property type="match status" value="1"/>
</dbReference>
<comment type="caution">
    <text evidence="2">The sequence shown here is derived from an EMBL/GenBank/DDBJ whole genome shotgun (WGS) entry which is preliminary data.</text>
</comment>
<dbReference type="EMBL" id="BAABJX010000020">
    <property type="protein sequence ID" value="GAA4828224.1"/>
    <property type="molecule type" value="Genomic_DNA"/>
</dbReference>
<protein>
    <recommendedName>
        <fullName evidence="1">LysM domain-containing protein</fullName>
    </recommendedName>
</protein>
<feature type="domain" description="LysM" evidence="1">
    <location>
        <begin position="370"/>
        <end position="414"/>
    </location>
</feature>
<gene>
    <name evidence="2" type="ORF">GCM10023331_11530</name>
</gene>
<dbReference type="Gene3D" id="1.10.530.10">
    <property type="match status" value="1"/>
</dbReference>
<dbReference type="Proteomes" id="UP001500298">
    <property type="component" value="Unassembled WGS sequence"/>
</dbReference>
<dbReference type="InterPro" id="IPR008258">
    <property type="entry name" value="Transglycosylase_SLT_dom_1"/>
</dbReference>
<reference evidence="3" key="1">
    <citation type="journal article" date="2019" name="Int. J. Syst. Evol. Microbiol.">
        <title>The Global Catalogue of Microorganisms (GCM) 10K type strain sequencing project: providing services to taxonomists for standard genome sequencing and annotation.</title>
        <authorList>
            <consortium name="The Broad Institute Genomics Platform"/>
            <consortium name="The Broad Institute Genome Sequencing Center for Infectious Disease"/>
            <person name="Wu L."/>
            <person name="Ma J."/>
        </authorList>
    </citation>
    <scope>NUCLEOTIDE SEQUENCE [LARGE SCALE GENOMIC DNA]</scope>
    <source>
        <strain evidence="3">JCM 18326</strain>
    </source>
</reference>
<dbReference type="InterPro" id="IPR023346">
    <property type="entry name" value="Lysozyme-like_dom_sf"/>
</dbReference>
<evidence type="ECO:0000259" key="1">
    <source>
        <dbReference type="PROSITE" id="PS51782"/>
    </source>
</evidence>
<name>A0ABP9D9Y6_9BACT</name>
<dbReference type="InterPro" id="IPR036779">
    <property type="entry name" value="LysM_dom_sf"/>
</dbReference>
<evidence type="ECO:0000313" key="3">
    <source>
        <dbReference type="Proteomes" id="UP001500298"/>
    </source>
</evidence>
<dbReference type="CDD" id="cd00118">
    <property type="entry name" value="LysM"/>
    <property type="match status" value="1"/>
</dbReference>
<organism evidence="2 3">
    <name type="scientific">Algivirga pacifica</name>
    <dbReference type="NCBI Taxonomy" id="1162670"/>
    <lineage>
        <taxon>Bacteria</taxon>
        <taxon>Pseudomonadati</taxon>
        <taxon>Bacteroidota</taxon>
        <taxon>Cytophagia</taxon>
        <taxon>Cytophagales</taxon>
        <taxon>Flammeovirgaceae</taxon>
        <taxon>Algivirga</taxon>
    </lineage>
</organism>
<dbReference type="CDD" id="cd16894">
    <property type="entry name" value="MltD-like"/>
    <property type="match status" value="1"/>
</dbReference>
<dbReference type="PROSITE" id="PS51782">
    <property type="entry name" value="LYSM"/>
    <property type="match status" value="1"/>
</dbReference>
<sequence length="414" mass="47203">MAQIPSQVRVLDSDITITEGGRAKILQKYNSLTRSPKHYQEYAQRCNTYFPIIQEAMKEHGVPSDFKYLALQESALRAEAVSRSMAVGYWQFKIATARERLLRVDGDPDREDVDVDERMNIYNSSHAAAVYLKRNAQYLNGSWIYALLSYNLGLTGCKNYIRDNRLNPMRIVVDENTHHYIIHFLAHYFAFGDSNIENKPPYLVPMEFVNTTFSKVSTTTGTPIENLQEYNKWLKNPDKIIPNDKIYSVVVPANSVDDQEVLMALSTSFKEELKGTRNTSAVYVPEVLELYPFIMDVAPDSTAENRALISVNGLKAIYAQKGDTPEKLAQAGEISEMEFLAFNYLTADASLEEGAFYYLEKSPDEILLSTFHIWEEGDTQESIAKRYGISLEGLRKLNGLKEGEQRQKIFFSRN</sequence>
<keyword evidence="3" id="KW-1185">Reference proteome</keyword>
<accession>A0ABP9D9Y6</accession>
<evidence type="ECO:0000313" key="2">
    <source>
        <dbReference type="EMBL" id="GAA4828224.1"/>
    </source>
</evidence>